<evidence type="ECO:0000313" key="2">
    <source>
        <dbReference type="Proteomes" id="UP000006512"/>
    </source>
</evidence>
<dbReference type="eggNOG" id="ENOG502Z8CN">
    <property type="taxonomic scope" value="Bacteria"/>
</dbReference>
<dbReference type="EMBL" id="GL883077">
    <property type="protein sequence ID" value="EGF91831.1"/>
    <property type="molecule type" value="Genomic_DNA"/>
</dbReference>
<dbReference type="AlphaFoldDB" id="F4QIS2"/>
<gene>
    <name evidence="1" type="ORF">ABI_02630</name>
</gene>
<dbReference type="HOGENOM" id="CLU_481297_0_0_5"/>
<protein>
    <submittedName>
        <fullName evidence="1">Uncharacterized protein</fullName>
    </submittedName>
</protein>
<dbReference type="Proteomes" id="UP000006512">
    <property type="component" value="Unassembled WGS sequence"/>
</dbReference>
<organism evidence="1 2">
    <name type="scientific">Asticcacaulis biprosthecium C19</name>
    <dbReference type="NCBI Taxonomy" id="715226"/>
    <lineage>
        <taxon>Bacteria</taxon>
        <taxon>Pseudomonadati</taxon>
        <taxon>Pseudomonadota</taxon>
        <taxon>Alphaproteobacteria</taxon>
        <taxon>Caulobacterales</taxon>
        <taxon>Caulobacteraceae</taxon>
        <taxon>Asticcacaulis</taxon>
    </lineage>
</organism>
<name>F4QIS2_9CAUL</name>
<reference evidence="2" key="1">
    <citation type="submission" date="2011-03" db="EMBL/GenBank/DDBJ databases">
        <title>Draft genome sequence of Brevundimonas diminuta.</title>
        <authorList>
            <person name="Brown P.J.B."/>
            <person name="Buechlein A."/>
            <person name="Hemmerich C."/>
            <person name="Brun Y.V."/>
        </authorList>
    </citation>
    <scope>NUCLEOTIDE SEQUENCE [LARGE SCALE GENOMIC DNA]</scope>
    <source>
        <strain evidence="2">C19</strain>
    </source>
</reference>
<accession>F4QIS2</accession>
<proteinExistence type="predicted"/>
<dbReference type="RefSeq" id="WP_006270997.1">
    <property type="nucleotide sequence ID" value="NZ_GL883077.1"/>
</dbReference>
<evidence type="ECO:0000313" key="1">
    <source>
        <dbReference type="EMBL" id="EGF91831.1"/>
    </source>
</evidence>
<keyword evidence="2" id="KW-1185">Reference proteome</keyword>
<sequence length="573" mass="62951">MSSSGRNQVHYEVFSRKTPASSWVLQMATEDRALALQNAEDMMPHSAGVKVNKEMMDAGTGEFSSATIFNKGAPEAKRKVKLAPETDTICVTPQDLYNLHAREKIARLLEDWLKRNQITPFELLHRPDLVEKLDASGTELQHVVQKLAIPESQETGQDLHDLMRRWRALIDRACTRVIEDGRRKVFPEVDAANFLAVVDKLDDHGERAYVLGGGICKFIAKTANSGPAAKLGALLTLGKQLSEDLGGREWALQVLEVPVSELFGTRTSMNELLGYEADLGDAMAVMTRMAAGPAVDLIAKIDPRVGKMIPPLTGALAGYHELMAKDCFPHLSQNISKRLMTELKGPRRLKPGNPEAEIETLRALALCLTAAGKEQHERDDIKEAFIERSKMLVSTDFVESLTRSGKTSAEEVERLIWLCENVVGASNKRQAARWVISAVGALKFERDMRDTNTSAAHRLQLLAHMQRRIKNAALMEKDTEEACTKLGQVGGMIAQDVQLIPHLLRAPGGPVQKLTLLLGFASGMAAPLGSVSDQAKTEAMKLFRMPELRQMLGENPNALAELKPMMVAAGMAA</sequence>
<dbReference type="OrthoDB" id="8481837at2"/>
<dbReference type="STRING" id="715226.ABI_02630"/>